<keyword evidence="2" id="KW-0472">Membrane</keyword>
<evidence type="ECO:0000313" key="4">
    <source>
        <dbReference type="Proteomes" id="UP000298030"/>
    </source>
</evidence>
<name>A0A4Y7TFK6_COPMI</name>
<feature type="compositionally biased region" description="Polar residues" evidence="1">
    <location>
        <begin position="45"/>
        <end position="61"/>
    </location>
</feature>
<feature type="transmembrane region" description="Helical" evidence="2">
    <location>
        <begin position="12"/>
        <end position="31"/>
    </location>
</feature>
<evidence type="ECO:0000313" key="3">
    <source>
        <dbReference type="EMBL" id="TEB32718.1"/>
    </source>
</evidence>
<evidence type="ECO:0000256" key="1">
    <source>
        <dbReference type="SAM" id="MobiDB-lite"/>
    </source>
</evidence>
<organism evidence="3 4">
    <name type="scientific">Coprinellus micaceus</name>
    <name type="common">Glistening ink-cap mushroom</name>
    <name type="synonym">Coprinus micaceus</name>
    <dbReference type="NCBI Taxonomy" id="71717"/>
    <lineage>
        <taxon>Eukaryota</taxon>
        <taxon>Fungi</taxon>
        <taxon>Dikarya</taxon>
        <taxon>Basidiomycota</taxon>
        <taxon>Agaricomycotina</taxon>
        <taxon>Agaricomycetes</taxon>
        <taxon>Agaricomycetidae</taxon>
        <taxon>Agaricales</taxon>
        <taxon>Agaricineae</taxon>
        <taxon>Psathyrellaceae</taxon>
        <taxon>Coprinellus</taxon>
    </lineage>
</organism>
<gene>
    <name evidence="3" type="ORF">FA13DRAFT_1790430</name>
</gene>
<evidence type="ECO:0000256" key="2">
    <source>
        <dbReference type="SAM" id="Phobius"/>
    </source>
</evidence>
<dbReference type="STRING" id="71717.A0A4Y7TFK6"/>
<sequence length="69" mass="7585">MAKIELSPQAKRLKTIIISLPILVAASVVYYKREVLGEPQRTIPKPQQNATATSQSNVPSQSDEKTFSS</sequence>
<keyword evidence="4" id="KW-1185">Reference proteome</keyword>
<accession>A0A4Y7TFK6</accession>
<feature type="region of interest" description="Disordered" evidence="1">
    <location>
        <begin position="39"/>
        <end position="69"/>
    </location>
</feature>
<dbReference type="EMBL" id="QPFP01000014">
    <property type="protein sequence ID" value="TEB32718.1"/>
    <property type="molecule type" value="Genomic_DNA"/>
</dbReference>
<keyword evidence="2" id="KW-0812">Transmembrane</keyword>
<reference evidence="3 4" key="1">
    <citation type="journal article" date="2019" name="Nat. Ecol. Evol.">
        <title>Megaphylogeny resolves global patterns of mushroom evolution.</title>
        <authorList>
            <person name="Varga T."/>
            <person name="Krizsan K."/>
            <person name="Foldi C."/>
            <person name="Dima B."/>
            <person name="Sanchez-Garcia M."/>
            <person name="Sanchez-Ramirez S."/>
            <person name="Szollosi G.J."/>
            <person name="Szarkandi J.G."/>
            <person name="Papp V."/>
            <person name="Albert L."/>
            <person name="Andreopoulos W."/>
            <person name="Angelini C."/>
            <person name="Antonin V."/>
            <person name="Barry K.W."/>
            <person name="Bougher N.L."/>
            <person name="Buchanan P."/>
            <person name="Buyck B."/>
            <person name="Bense V."/>
            <person name="Catcheside P."/>
            <person name="Chovatia M."/>
            <person name="Cooper J."/>
            <person name="Damon W."/>
            <person name="Desjardin D."/>
            <person name="Finy P."/>
            <person name="Geml J."/>
            <person name="Haridas S."/>
            <person name="Hughes K."/>
            <person name="Justo A."/>
            <person name="Karasinski D."/>
            <person name="Kautmanova I."/>
            <person name="Kiss B."/>
            <person name="Kocsube S."/>
            <person name="Kotiranta H."/>
            <person name="LaButti K.M."/>
            <person name="Lechner B.E."/>
            <person name="Liimatainen K."/>
            <person name="Lipzen A."/>
            <person name="Lukacs Z."/>
            <person name="Mihaltcheva S."/>
            <person name="Morgado L.N."/>
            <person name="Niskanen T."/>
            <person name="Noordeloos M.E."/>
            <person name="Ohm R.A."/>
            <person name="Ortiz-Santana B."/>
            <person name="Ovrebo C."/>
            <person name="Racz N."/>
            <person name="Riley R."/>
            <person name="Savchenko A."/>
            <person name="Shiryaev A."/>
            <person name="Soop K."/>
            <person name="Spirin V."/>
            <person name="Szebenyi C."/>
            <person name="Tomsovsky M."/>
            <person name="Tulloss R.E."/>
            <person name="Uehling J."/>
            <person name="Grigoriev I.V."/>
            <person name="Vagvolgyi C."/>
            <person name="Papp T."/>
            <person name="Martin F.M."/>
            <person name="Miettinen O."/>
            <person name="Hibbett D.S."/>
            <person name="Nagy L.G."/>
        </authorList>
    </citation>
    <scope>NUCLEOTIDE SEQUENCE [LARGE SCALE GENOMIC DNA]</scope>
    <source>
        <strain evidence="3 4">FP101781</strain>
    </source>
</reference>
<proteinExistence type="predicted"/>
<comment type="caution">
    <text evidence="3">The sequence shown here is derived from an EMBL/GenBank/DDBJ whole genome shotgun (WGS) entry which is preliminary data.</text>
</comment>
<dbReference type="OrthoDB" id="3784821at2759"/>
<dbReference type="AlphaFoldDB" id="A0A4Y7TFK6"/>
<protein>
    <submittedName>
        <fullName evidence="3">Uncharacterized protein</fullName>
    </submittedName>
</protein>
<dbReference type="Proteomes" id="UP000298030">
    <property type="component" value="Unassembled WGS sequence"/>
</dbReference>
<keyword evidence="2" id="KW-1133">Transmembrane helix</keyword>